<organism evidence="9 10">
    <name type="scientific">Roseateles chitinivorans</name>
    <dbReference type="NCBI Taxonomy" id="2917965"/>
    <lineage>
        <taxon>Bacteria</taxon>
        <taxon>Pseudomonadati</taxon>
        <taxon>Pseudomonadota</taxon>
        <taxon>Betaproteobacteria</taxon>
        <taxon>Burkholderiales</taxon>
        <taxon>Sphaerotilaceae</taxon>
        <taxon>Roseateles</taxon>
    </lineage>
</organism>
<dbReference type="SUPFAM" id="SSF111369">
    <property type="entry name" value="HlyD-like secretion proteins"/>
    <property type="match status" value="1"/>
</dbReference>
<feature type="domain" description="Multidrug resistance protein MdtA-like alpha-helical hairpin" evidence="5">
    <location>
        <begin position="119"/>
        <end position="187"/>
    </location>
</feature>
<dbReference type="PANTHER" id="PTHR30158:SF3">
    <property type="entry name" value="MULTIDRUG EFFLUX PUMP SUBUNIT ACRA-RELATED"/>
    <property type="match status" value="1"/>
</dbReference>
<feature type="compositionally biased region" description="Low complexity" evidence="4">
    <location>
        <begin position="401"/>
        <end position="419"/>
    </location>
</feature>
<dbReference type="Pfam" id="PF25917">
    <property type="entry name" value="BSH_RND"/>
    <property type="match status" value="1"/>
</dbReference>
<dbReference type="NCBIfam" id="TIGR01730">
    <property type="entry name" value="RND_mfp"/>
    <property type="match status" value="1"/>
</dbReference>
<dbReference type="PANTHER" id="PTHR30158">
    <property type="entry name" value="ACRA/E-RELATED COMPONENT OF DRUG EFFLUX TRANSPORTER"/>
    <property type="match status" value="1"/>
</dbReference>
<feature type="region of interest" description="Disordered" evidence="4">
    <location>
        <begin position="384"/>
        <end position="425"/>
    </location>
</feature>
<dbReference type="EMBL" id="PEOG01000091">
    <property type="protein sequence ID" value="PIM50904.1"/>
    <property type="molecule type" value="Genomic_DNA"/>
</dbReference>
<dbReference type="InterPro" id="IPR058626">
    <property type="entry name" value="MdtA-like_b-barrel"/>
</dbReference>
<dbReference type="InterPro" id="IPR006143">
    <property type="entry name" value="RND_pump_MFP"/>
</dbReference>
<dbReference type="AlphaFoldDB" id="A0A2G9C5J6"/>
<feature type="coiled-coil region" evidence="3">
    <location>
        <begin position="111"/>
        <end position="138"/>
    </location>
</feature>
<dbReference type="Gene3D" id="1.10.287.470">
    <property type="entry name" value="Helix hairpin bin"/>
    <property type="match status" value="1"/>
</dbReference>
<evidence type="ECO:0000256" key="4">
    <source>
        <dbReference type="SAM" id="MobiDB-lite"/>
    </source>
</evidence>
<evidence type="ECO:0000313" key="10">
    <source>
        <dbReference type="Proteomes" id="UP000231501"/>
    </source>
</evidence>
<evidence type="ECO:0000259" key="8">
    <source>
        <dbReference type="Pfam" id="PF25967"/>
    </source>
</evidence>
<dbReference type="Gene3D" id="2.40.30.170">
    <property type="match status" value="1"/>
</dbReference>
<evidence type="ECO:0000259" key="5">
    <source>
        <dbReference type="Pfam" id="PF25876"/>
    </source>
</evidence>
<dbReference type="OrthoDB" id="9783047at2"/>
<feature type="domain" description="Multidrug resistance protein MdtA-like beta-barrel" evidence="7">
    <location>
        <begin position="224"/>
        <end position="312"/>
    </location>
</feature>
<comment type="caution">
    <text evidence="9">The sequence shown here is derived from an EMBL/GenBank/DDBJ whole genome shotgun (WGS) entry which is preliminary data.</text>
</comment>
<comment type="similarity">
    <text evidence="2">Belongs to the membrane fusion protein (MFP) (TC 8.A.1) family.</text>
</comment>
<feature type="domain" description="Multidrug resistance protein MdtA-like C-terminal permuted SH3" evidence="8">
    <location>
        <begin position="316"/>
        <end position="378"/>
    </location>
</feature>
<feature type="domain" description="Multidrug resistance protein MdtA-like barrel-sandwich hybrid" evidence="6">
    <location>
        <begin position="78"/>
        <end position="220"/>
    </location>
</feature>
<dbReference type="Pfam" id="PF25944">
    <property type="entry name" value="Beta-barrel_RND"/>
    <property type="match status" value="1"/>
</dbReference>
<evidence type="ECO:0000313" key="9">
    <source>
        <dbReference type="EMBL" id="PIM50904.1"/>
    </source>
</evidence>
<dbReference type="InterPro" id="IPR058625">
    <property type="entry name" value="MdtA-like_BSH"/>
</dbReference>
<evidence type="ECO:0000259" key="7">
    <source>
        <dbReference type="Pfam" id="PF25944"/>
    </source>
</evidence>
<comment type="subcellular location">
    <subcellularLocation>
        <location evidence="1">Cell envelope</location>
    </subcellularLocation>
</comment>
<dbReference type="InterPro" id="IPR058624">
    <property type="entry name" value="MdtA-like_HH"/>
</dbReference>
<dbReference type="Gene3D" id="2.40.420.20">
    <property type="match status" value="1"/>
</dbReference>
<dbReference type="Gene3D" id="2.40.50.100">
    <property type="match status" value="1"/>
</dbReference>
<dbReference type="GO" id="GO:0005886">
    <property type="term" value="C:plasma membrane"/>
    <property type="evidence" value="ECO:0007669"/>
    <property type="project" value="UniProtKB-SubCell"/>
</dbReference>
<gene>
    <name evidence="9" type="ORF">CS062_22545</name>
</gene>
<sequence length="425" mass="43740">MPKILTPLARAAGPRAPMPRPATISLLVALATVLATGCGEKKIAAAKPAPPEVGVVIVATQDAPLALELPGRLSASQVAEIRPQVSGIVQKRLFEEGTTVRAGQALYQLDAATYEAERARAAAALQKAEAQVAVARTRAERDAELLKADALSRQSADDSASALRQAQADVAVARAALDAARVQLDRTRIAAPISGRIEVSTVTAGALVTANQTQALTTVQQLDPMHVDIVQSSAEILQLRRQLEGEGRNGQGNRQIRVVLEDGTEYPRPGTLQVSGVTVDRGTGAVTLRAVVPNPQGLLMPGMVVRAKLLAGVDRDAIVVPQQGVTRSPTGEATALVVGEGNKTELRRLVLKRAIGNQWVVASGLKPGDKLAVEGLQRVRPNQVVTPVPAGAGRKKGSEQPGAPAGGAASAASGAASGPASGGSV</sequence>
<keyword evidence="3" id="KW-0175">Coiled coil</keyword>
<dbReference type="FunFam" id="2.40.420.20:FF:000001">
    <property type="entry name" value="Efflux RND transporter periplasmic adaptor subunit"/>
    <property type="match status" value="1"/>
</dbReference>
<evidence type="ECO:0000256" key="2">
    <source>
        <dbReference type="ARBA" id="ARBA00009477"/>
    </source>
</evidence>
<accession>A0A2G9C5J6</accession>
<dbReference type="InterPro" id="IPR058627">
    <property type="entry name" value="MdtA-like_C"/>
</dbReference>
<dbReference type="Pfam" id="PF25876">
    <property type="entry name" value="HH_MFP_RND"/>
    <property type="match status" value="1"/>
</dbReference>
<name>A0A2G9C5J6_9BURK</name>
<dbReference type="Proteomes" id="UP000231501">
    <property type="component" value="Unassembled WGS sequence"/>
</dbReference>
<dbReference type="Pfam" id="PF25967">
    <property type="entry name" value="RND-MFP_C"/>
    <property type="match status" value="1"/>
</dbReference>
<dbReference type="GO" id="GO:0046677">
    <property type="term" value="P:response to antibiotic"/>
    <property type="evidence" value="ECO:0007669"/>
    <property type="project" value="TreeGrafter"/>
</dbReference>
<evidence type="ECO:0000256" key="3">
    <source>
        <dbReference type="SAM" id="Coils"/>
    </source>
</evidence>
<proteinExistence type="inferred from homology"/>
<protein>
    <submittedName>
        <fullName evidence="9">Efflux transporter periplasmic adaptor subunit</fullName>
    </submittedName>
</protein>
<reference evidence="9 10" key="1">
    <citation type="submission" date="2017-11" db="EMBL/GenBank/DDBJ databases">
        <title>Draft genome sequence of Mitsuaria sp. HWN-4.</title>
        <authorList>
            <person name="Gundlapally S.R."/>
        </authorList>
    </citation>
    <scope>NUCLEOTIDE SEQUENCE [LARGE SCALE GENOMIC DNA]</scope>
    <source>
        <strain evidence="9 10">HWN-4</strain>
    </source>
</reference>
<dbReference type="RefSeq" id="WP_099863883.1">
    <property type="nucleotide sequence ID" value="NZ_PEOG01000091.1"/>
</dbReference>
<evidence type="ECO:0000256" key="1">
    <source>
        <dbReference type="ARBA" id="ARBA00004196"/>
    </source>
</evidence>
<dbReference type="GO" id="GO:0022857">
    <property type="term" value="F:transmembrane transporter activity"/>
    <property type="evidence" value="ECO:0007669"/>
    <property type="project" value="InterPro"/>
</dbReference>
<evidence type="ECO:0000259" key="6">
    <source>
        <dbReference type="Pfam" id="PF25917"/>
    </source>
</evidence>
<keyword evidence="10" id="KW-1185">Reference proteome</keyword>